<organism evidence="6 7">
    <name type="scientific">Limulus polyphemus</name>
    <name type="common">Atlantic horseshoe crab</name>
    <dbReference type="NCBI Taxonomy" id="6850"/>
    <lineage>
        <taxon>Eukaryota</taxon>
        <taxon>Metazoa</taxon>
        <taxon>Ecdysozoa</taxon>
        <taxon>Arthropoda</taxon>
        <taxon>Chelicerata</taxon>
        <taxon>Merostomata</taxon>
        <taxon>Xiphosura</taxon>
        <taxon>Limulidae</taxon>
        <taxon>Limulus</taxon>
    </lineage>
</organism>
<protein>
    <submittedName>
        <fullName evidence="7">Uncharacterized protein LOC111088470 isoform X1</fullName>
    </submittedName>
</protein>
<name>A0ABM1TEW1_LIMPO</name>
<evidence type="ECO:0000313" key="6">
    <source>
        <dbReference type="Proteomes" id="UP000694941"/>
    </source>
</evidence>
<proteinExistence type="predicted"/>
<dbReference type="Proteomes" id="UP000694941">
    <property type="component" value="Unplaced"/>
</dbReference>
<keyword evidence="6" id="KW-1185">Reference proteome</keyword>
<dbReference type="RefSeq" id="XP_022254417.1">
    <property type="nucleotide sequence ID" value="XM_022398709.1"/>
</dbReference>
<evidence type="ECO:0000256" key="4">
    <source>
        <dbReference type="SAM" id="Coils"/>
    </source>
</evidence>
<feature type="coiled-coil region" evidence="4">
    <location>
        <begin position="26"/>
        <end position="73"/>
    </location>
</feature>
<keyword evidence="1 3" id="KW-0479">Metal-binding</keyword>
<evidence type="ECO:0000256" key="1">
    <source>
        <dbReference type="ARBA" id="ARBA00022771"/>
    </source>
</evidence>
<evidence type="ECO:0000256" key="2">
    <source>
        <dbReference type="ARBA" id="ARBA00022833"/>
    </source>
</evidence>
<gene>
    <name evidence="7" type="primary">LOC111088470</name>
</gene>
<keyword evidence="2" id="KW-0862">Zinc</keyword>
<keyword evidence="1 3" id="KW-0863">Zinc-finger</keyword>
<evidence type="ECO:0000313" key="7">
    <source>
        <dbReference type="RefSeq" id="XP_022254417.1"/>
    </source>
</evidence>
<evidence type="ECO:0000259" key="5">
    <source>
        <dbReference type="PROSITE" id="PS50089"/>
    </source>
</evidence>
<sequence length="433" mass="50059">MPKTMNAVLVKPLMVLALPGILVYKISELKNKKQEQNKRKVAERQLTHLNHKIDKLLDKLEEQEPELARSREEECAICITAKAVMQTFPCGHRVVCRKCFVKTIQITVSQRVLPLRCVVCRTKIIRLRQTSHDQNTPTQFDSSRSNRDMKIEDHNLDNFTPINTVMKERGDVPVSTELPDNFQSAPKDSTHKYKKNQNFTTTNAQIPQSSRRIPPLVLTSSSTPVIRSLQQPVVKQNNSWCANSDRFLNPNYFLSLNGSSIQYNKLLPSSKTGRNLLVTSVRKQPQMSLCQSSKLFPIPENDEQEQLNEKGNVQNLAHEIVAQNKQLQTFLTVKQHQSSQQLKLQFNEEILYEKKHLQSGESNITRRISPQMESEVSQKHKQKSKAILGGNSQRTKLFSFKYFRFQTPFKVFRRKLKEDESLLMPQQLHAYHR</sequence>
<dbReference type="InterPro" id="IPR013083">
    <property type="entry name" value="Znf_RING/FYVE/PHD"/>
</dbReference>
<accession>A0ABM1TEW1</accession>
<dbReference type="PROSITE" id="PS50089">
    <property type="entry name" value="ZF_RING_2"/>
    <property type="match status" value="1"/>
</dbReference>
<dbReference type="GeneID" id="111088470"/>
<dbReference type="Gene3D" id="3.30.40.10">
    <property type="entry name" value="Zinc/RING finger domain, C3HC4 (zinc finger)"/>
    <property type="match status" value="1"/>
</dbReference>
<dbReference type="SUPFAM" id="SSF57850">
    <property type="entry name" value="RING/U-box"/>
    <property type="match status" value="1"/>
</dbReference>
<keyword evidence="4" id="KW-0175">Coiled coil</keyword>
<evidence type="ECO:0000256" key="3">
    <source>
        <dbReference type="PROSITE-ProRule" id="PRU00175"/>
    </source>
</evidence>
<reference evidence="7" key="1">
    <citation type="submission" date="2025-08" db="UniProtKB">
        <authorList>
            <consortium name="RefSeq"/>
        </authorList>
    </citation>
    <scope>IDENTIFICATION</scope>
    <source>
        <tissue evidence="7">Muscle</tissue>
    </source>
</reference>
<dbReference type="InterPro" id="IPR001841">
    <property type="entry name" value="Znf_RING"/>
</dbReference>
<feature type="domain" description="RING-type" evidence="5">
    <location>
        <begin position="75"/>
        <end position="121"/>
    </location>
</feature>
<dbReference type="Pfam" id="PF13920">
    <property type="entry name" value="zf-C3HC4_3"/>
    <property type="match status" value="1"/>
</dbReference>